<dbReference type="OrthoDB" id="14196at2"/>
<dbReference type="Proteomes" id="UP000216339">
    <property type="component" value="Unassembled WGS sequence"/>
</dbReference>
<gene>
    <name evidence="6" type="ORF">BSZ37_02345</name>
</gene>
<comment type="caution">
    <text evidence="6">The sequence shown here is derived from an EMBL/GenBank/DDBJ whole genome shotgun (WGS) entry which is preliminary data.</text>
</comment>
<dbReference type="AlphaFoldDB" id="A0A271IXC3"/>
<dbReference type="PROSITE" id="PS51257">
    <property type="entry name" value="PROKAR_LIPOPROTEIN"/>
    <property type="match status" value="1"/>
</dbReference>
<evidence type="ECO:0000256" key="2">
    <source>
        <dbReference type="ARBA" id="ARBA00013194"/>
    </source>
</evidence>
<reference evidence="6 7" key="1">
    <citation type="submission" date="2016-11" db="EMBL/GenBank/DDBJ databases">
        <title>Study of marine rhodopsin-containing bacteria.</title>
        <authorList>
            <person name="Yoshizawa S."/>
            <person name="Kumagai Y."/>
            <person name="Kogure K."/>
        </authorList>
    </citation>
    <scope>NUCLEOTIDE SEQUENCE [LARGE SCALE GENOMIC DNA]</scope>
    <source>
        <strain evidence="6 7">SAORIC-28</strain>
    </source>
</reference>
<sequence length="500" mass="54105">MGARLAVLAATVWAAACGAPDPSPDALVVATVGEEAILAADFARSFELGFPHLKRGPDPRRAYLDHMVAEALLAQEGYRLRLDTTAAVRGQLADLEDELLVEQVFEREVNRRVSVSDAEVQQVLQEDAVRVRLRYIPAGTLDEARSVRATAEAEGFDAALARQLAARADVELQPEDFVTPFLSPAELPAPVLDAIRDLPVGTPSAPIAAGGQYLVVEVADVQREPVGLDAEARTRARQTLEQQRAKALAREYVTGRMEPVGLTLKGGAFRALTDALWEWVPTLAAPPLSLASALATDPSPAADAVRARLGDVVATTVDGELTAGDLLRRYPSRRYPLSTDSRDAFQGSLYDAVGLTLRDEAFTRQARAQGWDEMPEVAADLRRWRDKWVYQAMVDYVADTTTVSDADVAAYRQRHEAYYDGLGLGSEALAAEVRADARRAKARGSLPRVVAALRERYPVAVDAEALAAAVPDDVVTPGLPVMLYKAHTGRPLYPIADPAW</sequence>
<evidence type="ECO:0000256" key="3">
    <source>
        <dbReference type="ARBA" id="ARBA00022729"/>
    </source>
</evidence>
<dbReference type="EMBL" id="MQWD01000001">
    <property type="protein sequence ID" value="PAP75365.1"/>
    <property type="molecule type" value="Genomic_DNA"/>
</dbReference>
<evidence type="ECO:0000256" key="4">
    <source>
        <dbReference type="ARBA" id="ARBA00023110"/>
    </source>
</evidence>
<organism evidence="6 7">
    <name type="scientific">Rubrivirga marina</name>
    <dbReference type="NCBI Taxonomy" id="1196024"/>
    <lineage>
        <taxon>Bacteria</taxon>
        <taxon>Pseudomonadati</taxon>
        <taxon>Rhodothermota</taxon>
        <taxon>Rhodothermia</taxon>
        <taxon>Rhodothermales</taxon>
        <taxon>Rubricoccaceae</taxon>
        <taxon>Rubrivirga</taxon>
    </lineage>
</organism>
<dbReference type="PANTHER" id="PTHR47245">
    <property type="entry name" value="PEPTIDYLPROLYL ISOMERASE"/>
    <property type="match status" value="1"/>
</dbReference>
<comment type="catalytic activity">
    <reaction evidence="1">
        <text>[protein]-peptidylproline (omega=180) = [protein]-peptidylproline (omega=0)</text>
        <dbReference type="Rhea" id="RHEA:16237"/>
        <dbReference type="Rhea" id="RHEA-COMP:10747"/>
        <dbReference type="Rhea" id="RHEA-COMP:10748"/>
        <dbReference type="ChEBI" id="CHEBI:83833"/>
        <dbReference type="ChEBI" id="CHEBI:83834"/>
        <dbReference type="EC" id="5.2.1.8"/>
    </reaction>
</comment>
<accession>A0A271IXC3</accession>
<keyword evidence="5" id="KW-0413">Isomerase</keyword>
<evidence type="ECO:0000313" key="6">
    <source>
        <dbReference type="EMBL" id="PAP75365.1"/>
    </source>
</evidence>
<dbReference type="InterPro" id="IPR050245">
    <property type="entry name" value="PrsA_foldase"/>
</dbReference>
<proteinExistence type="predicted"/>
<dbReference type="SUPFAM" id="SSF109998">
    <property type="entry name" value="Triger factor/SurA peptide-binding domain-like"/>
    <property type="match status" value="1"/>
</dbReference>
<keyword evidence="7" id="KW-1185">Reference proteome</keyword>
<protein>
    <recommendedName>
        <fullName evidence="2">peptidylprolyl isomerase</fullName>
        <ecNumber evidence="2">5.2.1.8</ecNumber>
    </recommendedName>
</protein>
<dbReference type="InterPro" id="IPR027304">
    <property type="entry name" value="Trigger_fact/SurA_dom_sf"/>
</dbReference>
<keyword evidence="3" id="KW-0732">Signal</keyword>
<dbReference type="RefSeq" id="WP_095508998.1">
    <property type="nucleotide sequence ID" value="NZ_MQWD01000001.1"/>
</dbReference>
<evidence type="ECO:0000256" key="1">
    <source>
        <dbReference type="ARBA" id="ARBA00000971"/>
    </source>
</evidence>
<evidence type="ECO:0000313" key="7">
    <source>
        <dbReference type="Proteomes" id="UP000216339"/>
    </source>
</evidence>
<keyword evidence="4" id="KW-0697">Rotamase</keyword>
<dbReference type="GO" id="GO:0003755">
    <property type="term" value="F:peptidyl-prolyl cis-trans isomerase activity"/>
    <property type="evidence" value="ECO:0007669"/>
    <property type="project" value="UniProtKB-KW"/>
</dbReference>
<evidence type="ECO:0000256" key="5">
    <source>
        <dbReference type="ARBA" id="ARBA00023235"/>
    </source>
</evidence>
<dbReference type="EC" id="5.2.1.8" evidence="2"/>
<name>A0A271IXC3_9BACT</name>
<dbReference type="PANTHER" id="PTHR47245:SF1">
    <property type="entry name" value="FOLDASE PROTEIN PRSA"/>
    <property type="match status" value="1"/>
</dbReference>